<dbReference type="Proteomes" id="UP000024635">
    <property type="component" value="Unassembled WGS sequence"/>
</dbReference>
<evidence type="ECO:0000313" key="1">
    <source>
        <dbReference type="EMBL" id="EYC18056.1"/>
    </source>
</evidence>
<gene>
    <name evidence="1" type="primary">Acey_s0028.g1659</name>
    <name evidence="1" type="ORF">Y032_0028g1659</name>
</gene>
<dbReference type="EMBL" id="JARK01001364">
    <property type="protein sequence ID" value="EYC18056.1"/>
    <property type="molecule type" value="Genomic_DNA"/>
</dbReference>
<keyword evidence="2" id="KW-1185">Reference proteome</keyword>
<evidence type="ECO:0000313" key="2">
    <source>
        <dbReference type="Proteomes" id="UP000024635"/>
    </source>
</evidence>
<name>A0A016UT11_9BILA</name>
<sequence length="72" mass="8400">MWVGQPLVVFANNSHYWRPQKIRKQAKIINCAQTQNTTYEMRIFRHSGSPANVEIPTLIITLIENYSSHIIM</sequence>
<dbReference type="AlphaFoldDB" id="A0A016UT11"/>
<accession>A0A016UT11</accession>
<proteinExistence type="predicted"/>
<comment type="caution">
    <text evidence="1">The sequence shown here is derived from an EMBL/GenBank/DDBJ whole genome shotgun (WGS) entry which is preliminary data.</text>
</comment>
<reference evidence="2" key="1">
    <citation type="journal article" date="2015" name="Nat. Genet.">
        <title>The genome and transcriptome of the zoonotic hookworm Ancylostoma ceylanicum identify infection-specific gene families.</title>
        <authorList>
            <person name="Schwarz E.M."/>
            <person name="Hu Y."/>
            <person name="Antoshechkin I."/>
            <person name="Miller M.M."/>
            <person name="Sternberg P.W."/>
            <person name="Aroian R.V."/>
        </authorList>
    </citation>
    <scope>NUCLEOTIDE SEQUENCE</scope>
    <source>
        <strain evidence="2">HY135</strain>
    </source>
</reference>
<protein>
    <submittedName>
        <fullName evidence="1">Uncharacterized protein</fullName>
    </submittedName>
</protein>
<organism evidence="1 2">
    <name type="scientific">Ancylostoma ceylanicum</name>
    <dbReference type="NCBI Taxonomy" id="53326"/>
    <lineage>
        <taxon>Eukaryota</taxon>
        <taxon>Metazoa</taxon>
        <taxon>Ecdysozoa</taxon>
        <taxon>Nematoda</taxon>
        <taxon>Chromadorea</taxon>
        <taxon>Rhabditida</taxon>
        <taxon>Rhabditina</taxon>
        <taxon>Rhabditomorpha</taxon>
        <taxon>Strongyloidea</taxon>
        <taxon>Ancylostomatidae</taxon>
        <taxon>Ancylostomatinae</taxon>
        <taxon>Ancylostoma</taxon>
    </lineage>
</organism>